<protein>
    <recommendedName>
        <fullName evidence="3">FAS1 domain-containing protein</fullName>
    </recommendedName>
</protein>
<feature type="compositionally biased region" description="Basic and acidic residues" evidence="1">
    <location>
        <begin position="54"/>
        <end position="73"/>
    </location>
</feature>
<dbReference type="Proteomes" id="UP000801492">
    <property type="component" value="Unassembled WGS sequence"/>
</dbReference>
<evidence type="ECO:0000256" key="1">
    <source>
        <dbReference type="SAM" id="MobiDB-lite"/>
    </source>
</evidence>
<dbReference type="GO" id="GO:0005615">
    <property type="term" value="C:extracellular space"/>
    <property type="evidence" value="ECO:0007669"/>
    <property type="project" value="TreeGrafter"/>
</dbReference>
<dbReference type="AlphaFoldDB" id="A0A8K0CYH5"/>
<dbReference type="OrthoDB" id="286301at2759"/>
<dbReference type="InterPro" id="IPR000782">
    <property type="entry name" value="FAS1_domain"/>
</dbReference>
<dbReference type="PROSITE" id="PS50213">
    <property type="entry name" value="FAS1"/>
    <property type="match status" value="4"/>
</dbReference>
<evidence type="ECO:0000313" key="4">
    <source>
        <dbReference type="EMBL" id="KAF2893756.1"/>
    </source>
</evidence>
<dbReference type="Gene3D" id="2.30.180.10">
    <property type="entry name" value="FAS1 domain"/>
    <property type="match status" value="4"/>
</dbReference>
<dbReference type="SMART" id="SM00554">
    <property type="entry name" value="FAS1"/>
    <property type="match status" value="4"/>
</dbReference>
<dbReference type="FunFam" id="2.30.180.10:FF:000032">
    <property type="entry name" value="Fasciclin domain-containing protein, putative"/>
    <property type="match status" value="1"/>
</dbReference>
<feature type="domain" description="FAS1" evidence="3">
    <location>
        <begin position="404"/>
        <end position="536"/>
    </location>
</feature>
<feature type="chain" id="PRO_5035434466" description="FAS1 domain-containing protein" evidence="2">
    <location>
        <begin position="18"/>
        <end position="838"/>
    </location>
</feature>
<feature type="domain" description="FAS1" evidence="3">
    <location>
        <begin position="685"/>
        <end position="821"/>
    </location>
</feature>
<dbReference type="PANTHER" id="PTHR10900">
    <property type="entry name" value="PERIOSTIN-RELATED"/>
    <property type="match status" value="1"/>
</dbReference>
<comment type="caution">
    <text evidence="4">The sequence shown here is derived from an EMBL/GenBank/DDBJ whole genome shotgun (WGS) entry which is preliminary data.</text>
</comment>
<dbReference type="PANTHER" id="PTHR10900:SF77">
    <property type="entry name" value="FI19380P1"/>
    <property type="match status" value="1"/>
</dbReference>
<reference evidence="4" key="1">
    <citation type="submission" date="2019-08" db="EMBL/GenBank/DDBJ databases">
        <title>The genome of the North American firefly Photinus pyralis.</title>
        <authorList>
            <consortium name="Photinus pyralis genome working group"/>
            <person name="Fallon T.R."/>
            <person name="Sander Lower S.E."/>
            <person name="Weng J.-K."/>
        </authorList>
    </citation>
    <scope>NUCLEOTIDE SEQUENCE</scope>
    <source>
        <strain evidence="4">TRF0915ILg1</strain>
        <tissue evidence="4">Whole body</tissue>
    </source>
</reference>
<dbReference type="GO" id="GO:0030198">
    <property type="term" value="P:extracellular matrix organization"/>
    <property type="evidence" value="ECO:0007669"/>
    <property type="project" value="TreeGrafter"/>
</dbReference>
<evidence type="ECO:0000256" key="2">
    <source>
        <dbReference type="SAM" id="SignalP"/>
    </source>
</evidence>
<keyword evidence="2" id="KW-0732">Signal</keyword>
<organism evidence="4 5">
    <name type="scientific">Ignelater luminosus</name>
    <name type="common">Cucubano</name>
    <name type="synonym">Pyrophorus luminosus</name>
    <dbReference type="NCBI Taxonomy" id="2038154"/>
    <lineage>
        <taxon>Eukaryota</taxon>
        <taxon>Metazoa</taxon>
        <taxon>Ecdysozoa</taxon>
        <taxon>Arthropoda</taxon>
        <taxon>Hexapoda</taxon>
        <taxon>Insecta</taxon>
        <taxon>Pterygota</taxon>
        <taxon>Neoptera</taxon>
        <taxon>Endopterygota</taxon>
        <taxon>Coleoptera</taxon>
        <taxon>Polyphaga</taxon>
        <taxon>Elateriformia</taxon>
        <taxon>Elateroidea</taxon>
        <taxon>Elateridae</taxon>
        <taxon>Agrypninae</taxon>
        <taxon>Pyrophorini</taxon>
        <taxon>Ignelater</taxon>
    </lineage>
</organism>
<accession>A0A8K0CYH5</accession>
<dbReference type="GO" id="GO:0050839">
    <property type="term" value="F:cell adhesion molecule binding"/>
    <property type="evidence" value="ECO:0007669"/>
    <property type="project" value="TreeGrafter"/>
</dbReference>
<evidence type="ECO:0000259" key="3">
    <source>
        <dbReference type="PROSITE" id="PS50213"/>
    </source>
</evidence>
<dbReference type="EMBL" id="VTPC01007684">
    <property type="protein sequence ID" value="KAF2893756.1"/>
    <property type="molecule type" value="Genomic_DNA"/>
</dbReference>
<feature type="signal peptide" evidence="2">
    <location>
        <begin position="1"/>
        <end position="17"/>
    </location>
</feature>
<dbReference type="Pfam" id="PF02469">
    <property type="entry name" value="Fasciclin"/>
    <property type="match status" value="4"/>
</dbReference>
<keyword evidence="5" id="KW-1185">Reference proteome</keyword>
<name>A0A8K0CYH5_IGNLU</name>
<dbReference type="GO" id="GO:0007155">
    <property type="term" value="P:cell adhesion"/>
    <property type="evidence" value="ECO:0007669"/>
    <property type="project" value="TreeGrafter"/>
</dbReference>
<feature type="domain" description="FAS1" evidence="3">
    <location>
        <begin position="540"/>
        <end position="681"/>
    </location>
</feature>
<dbReference type="InterPro" id="IPR036378">
    <property type="entry name" value="FAS1_dom_sf"/>
</dbReference>
<dbReference type="SUPFAM" id="SSF82153">
    <property type="entry name" value="FAS1 domain"/>
    <property type="match status" value="4"/>
</dbReference>
<evidence type="ECO:0000313" key="5">
    <source>
        <dbReference type="Proteomes" id="UP000801492"/>
    </source>
</evidence>
<feature type="region of interest" description="Disordered" evidence="1">
    <location>
        <begin position="54"/>
        <end position="105"/>
    </location>
</feature>
<gene>
    <name evidence="4" type="ORF">ILUMI_12419</name>
</gene>
<proteinExistence type="predicted"/>
<sequence>MLTQALLLGIFVLGAQCYYGDLDALPEGPSPFAAAHSQWNWRLPDLYTAESRNKEFAEGRDIEEVTERDREPLAPDYTDPGSRPKDEKHKPAPQPPSYNPSALPGGVVDVDASGFGFPQIPDTFGFTSTFSNRRPDGSDFFGLGGLGGFFGPIAERKPWWKGENVCIEREETTDDEDGEVQSRENTTEAEKVPNFFSTSISLSNCQQTPSKYECITKINNHGVVKTFVVRYKCCYGYKRTENSPGCTKKIDLLPLLPAIEDVGGKEFRNLIRATDLEDRFNSENLTVFVPTDMALTEFSEKMTELNQVDLHVEAARRRRQVKNPVSSKNLVLNHILPGFVDISELSNEDILYSENDNSTIRLNIYPTRNYGKMITANCARVRKGDNLATNGIVHVIEGVLNPVSQNVLEIIAEHPQLKNLNEALKNSDLVKNFKPNGHYTVFAPTDEAFNKLAESSKQKLLKGDACASTILKHHIVAHTVCSSAIIGNATTHNVDGELLNLQRTDEDVLYFENNAKIVKTDILGTNGVIHLIDVVVIPDSALYIGQALKSENLTKFQDIIEKAGLADEIDSMKNVTVFAPSNEAFSNPETTKLLDEIKDDKDKLKELVLYHTVQGRLESCDMNNNALLKTNNNDKILRLNLYSTLPVFTNIINRATVNCARLTGYDEKSCGSVIHEVGSVLVPPTRNLLETLNGDENYSVVSQLLKGTDLESILKDSTQSLTFLAPSNDAFSRLEVGELKSLMEDKNKASLLLKNHILTEVLCCSGVGPQTWGFNSLVPTLSHQHQSVARVGNHIRIGSAAVVSCDKITTNGVIHSINKLLIPQQARTPGFGFFLFDF</sequence>
<dbReference type="InterPro" id="IPR050904">
    <property type="entry name" value="Adhesion/Biosynth-related"/>
</dbReference>
<feature type="domain" description="FAS1" evidence="3">
    <location>
        <begin position="251"/>
        <end position="400"/>
    </location>
</feature>
<dbReference type="GO" id="GO:0031012">
    <property type="term" value="C:extracellular matrix"/>
    <property type="evidence" value="ECO:0007669"/>
    <property type="project" value="TreeGrafter"/>
</dbReference>